<protein>
    <submittedName>
        <fullName evidence="2">(rape) hypothetical protein</fullName>
    </submittedName>
</protein>
<evidence type="ECO:0000313" key="2">
    <source>
        <dbReference type="EMBL" id="CAF1928903.1"/>
    </source>
</evidence>
<sequence>EKFYPLFFNSDIHLPPILDSSPLHNLSDHCSSHNHTIPVHTSPEHTLRNHSTPDHTTPVHITSDHKAAKQLTLNHDLPDHNSPKPQQP</sequence>
<name>A0A816L1K6_BRANA</name>
<dbReference type="EMBL" id="HG994369">
    <property type="protein sequence ID" value="CAF1928903.1"/>
    <property type="molecule type" value="Genomic_DNA"/>
</dbReference>
<gene>
    <name evidence="2" type="ORF">DARMORV10_C05P29620.1</name>
</gene>
<organism evidence="2">
    <name type="scientific">Brassica napus</name>
    <name type="common">Rape</name>
    <dbReference type="NCBI Taxonomy" id="3708"/>
    <lineage>
        <taxon>Eukaryota</taxon>
        <taxon>Viridiplantae</taxon>
        <taxon>Streptophyta</taxon>
        <taxon>Embryophyta</taxon>
        <taxon>Tracheophyta</taxon>
        <taxon>Spermatophyta</taxon>
        <taxon>Magnoliopsida</taxon>
        <taxon>eudicotyledons</taxon>
        <taxon>Gunneridae</taxon>
        <taxon>Pentapetalae</taxon>
        <taxon>rosids</taxon>
        <taxon>malvids</taxon>
        <taxon>Brassicales</taxon>
        <taxon>Brassicaceae</taxon>
        <taxon>Brassiceae</taxon>
        <taxon>Brassica</taxon>
    </lineage>
</organism>
<dbReference type="AlphaFoldDB" id="A0A816L1K6"/>
<evidence type="ECO:0000256" key="1">
    <source>
        <dbReference type="SAM" id="MobiDB-lite"/>
    </source>
</evidence>
<feature type="region of interest" description="Disordered" evidence="1">
    <location>
        <begin position="34"/>
        <end position="88"/>
    </location>
</feature>
<feature type="non-terminal residue" evidence="2">
    <location>
        <position position="1"/>
    </location>
</feature>
<reference evidence="2" key="1">
    <citation type="submission" date="2021-01" db="EMBL/GenBank/DDBJ databases">
        <authorList>
            <consortium name="Genoscope - CEA"/>
            <person name="William W."/>
        </authorList>
    </citation>
    <scope>NUCLEOTIDE SEQUENCE</scope>
</reference>
<dbReference type="Proteomes" id="UP001295469">
    <property type="component" value="Chromosome C05"/>
</dbReference>
<accession>A0A816L1K6</accession>
<proteinExistence type="predicted"/>
<feature type="compositionally biased region" description="Basic and acidic residues" evidence="1">
    <location>
        <begin position="42"/>
        <end position="53"/>
    </location>
</feature>